<keyword evidence="1" id="KW-0732">Signal</keyword>
<proteinExistence type="predicted"/>
<organism evidence="2 3">
    <name type="scientific">Ascaris lumbricoides</name>
    <name type="common">Giant roundworm</name>
    <dbReference type="NCBI Taxonomy" id="6252"/>
    <lineage>
        <taxon>Eukaryota</taxon>
        <taxon>Metazoa</taxon>
        <taxon>Ecdysozoa</taxon>
        <taxon>Nematoda</taxon>
        <taxon>Chromadorea</taxon>
        <taxon>Rhabditida</taxon>
        <taxon>Spirurina</taxon>
        <taxon>Ascaridomorpha</taxon>
        <taxon>Ascaridoidea</taxon>
        <taxon>Ascarididae</taxon>
        <taxon>Ascaris</taxon>
    </lineage>
</organism>
<reference evidence="3" key="1">
    <citation type="submission" date="2017-02" db="UniProtKB">
        <authorList>
            <consortium name="WormBaseParasite"/>
        </authorList>
    </citation>
    <scope>IDENTIFICATION</scope>
</reference>
<dbReference type="AlphaFoldDB" id="A0A0M3HMU8"/>
<accession>A0A0M3HMU8</accession>
<evidence type="ECO:0000313" key="3">
    <source>
        <dbReference type="WBParaSite" id="ALUE_0000290701-mRNA-1"/>
    </source>
</evidence>
<evidence type="ECO:0000256" key="1">
    <source>
        <dbReference type="SAM" id="SignalP"/>
    </source>
</evidence>
<evidence type="ECO:0000313" key="2">
    <source>
        <dbReference type="Proteomes" id="UP000036681"/>
    </source>
</evidence>
<sequence>MELGSMVALSALMAVLAFAAFPRVSPSRCPTDAGFAISDVLCLSHGLRSFSAHIAHRPFRIMFICPSAKNTQNTSPCIVQEILYTSLVLISCLLFSVPLC</sequence>
<dbReference type="WBParaSite" id="ALUE_0000290701-mRNA-1">
    <property type="protein sequence ID" value="ALUE_0000290701-mRNA-1"/>
    <property type="gene ID" value="ALUE_0000290701"/>
</dbReference>
<dbReference type="Proteomes" id="UP000036681">
    <property type="component" value="Unplaced"/>
</dbReference>
<name>A0A0M3HMU8_ASCLU</name>
<keyword evidence="2" id="KW-1185">Reference proteome</keyword>
<protein>
    <submittedName>
        <fullName evidence="3">Secreted protein</fullName>
    </submittedName>
</protein>
<feature type="chain" id="PRO_5005656550" evidence="1">
    <location>
        <begin position="20"/>
        <end position="100"/>
    </location>
</feature>
<feature type="signal peptide" evidence="1">
    <location>
        <begin position="1"/>
        <end position="19"/>
    </location>
</feature>